<evidence type="ECO:0008006" key="3">
    <source>
        <dbReference type="Google" id="ProtNLM"/>
    </source>
</evidence>
<gene>
    <name evidence="1" type="ORF">K7432_006990</name>
</gene>
<reference evidence="1 2" key="1">
    <citation type="submission" date="2023-04" db="EMBL/GenBank/DDBJ databases">
        <title>Genome of Basidiobolus ranarum AG-B5.</title>
        <authorList>
            <person name="Stajich J.E."/>
            <person name="Carter-House D."/>
            <person name="Gryganskyi A."/>
        </authorList>
    </citation>
    <scope>NUCLEOTIDE SEQUENCE [LARGE SCALE GENOMIC DNA]</scope>
    <source>
        <strain evidence="1 2">AG-B5</strain>
    </source>
</reference>
<organism evidence="1 2">
    <name type="scientific">Basidiobolus ranarum</name>
    <dbReference type="NCBI Taxonomy" id="34480"/>
    <lineage>
        <taxon>Eukaryota</taxon>
        <taxon>Fungi</taxon>
        <taxon>Fungi incertae sedis</taxon>
        <taxon>Zoopagomycota</taxon>
        <taxon>Entomophthoromycotina</taxon>
        <taxon>Basidiobolomycetes</taxon>
        <taxon>Basidiobolales</taxon>
        <taxon>Basidiobolaceae</taxon>
        <taxon>Basidiobolus</taxon>
    </lineage>
</organism>
<proteinExistence type="predicted"/>
<sequence>MPVSTISSPSYPFPQEITQRIIRWCRGDPCVLAACSQVNFLWCQNALPRLYYDPWSQVKTFTKAEERLLRARMLVETLLLSLVSHNTSAKRKILSQVFSKFVNQFESNSHSRKFRRPLAIEYFYLVREFDLSMIEKALHLVDSNILKAASSTSLKTTELSLRWYLNTFKKRCEPVEKVVITELPFFCFEEIIPSLQNFPHLSRLELSSRNSSHPINGSHLALIALACHQLQEIKIVNPARLSSWLRTITDEDLSLVINSQSKNTLRKIHLEGLVMVPLKATLNSLRLQHPDSFRSLTLKQCKISDRGDFSILGDFPKFVQLEFINCDNLTDQALLGAAARCTQLHTLNLSGCSSVSFSTIAKFIETSKFSLRDLEFKDIPYNTEEARSSLAKCNHLKTLTLGDNISILKEMQSLISDLLNSCPLTQLDLGHAEIELTSAKQFYHYPRLNMVSFKTNSKTRYTLNYV</sequence>
<dbReference type="SUPFAM" id="SSF52047">
    <property type="entry name" value="RNI-like"/>
    <property type="match status" value="1"/>
</dbReference>
<dbReference type="EMBL" id="JASJQH010007204">
    <property type="protein sequence ID" value="KAK9712661.1"/>
    <property type="molecule type" value="Genomic_DNA"/>
</dbReference>
<accession>A0ABR2W0T6</accession>
<comment type="caution">
    <text evidence="1">The sequence shown here is derived from an EMBL/GenBank/DDBJ whole genome shotgun (WGS) entry which is preliminary data.</text>
</comment>
<protein>
    <recommendedName>
        <fullName evidence="3">F-box domain-containing protein</fullName>
    </recommendedName>
</protein>
<dbReference type="Proteomes" id="UP001479436">
    <property type="component" value="Unassembled WGS sequence"/>
</dbReference>
<keyword evidence="2" id="KW-1185">Reference proteome</keyword>
<dbReference type="PANTHER" id="PTHR13318:SF190">
    <property type="entry name" value="PARTNER OF PAIRED, ISOFORM B"/>
    <property type="match status" value="1"/>
</dbReference>
<name>A0ABR2W0T6_9FUNG</name>
<dbReference type="InterPro" id="IPR032675">
    <property type="entry name" value="LRR_dom_sf"/>
</dbReference>
<dbReference type="PANTHER" id="PTHR13318">
    <property type="entry name" value="PARTNER OF PAIRED, ISOFORM B-RELATED"/>
    <property type="match status" value="1"/>
</dbReference>
<evidence type="ECO:0000313" key="2">
    <source>
        <dbReference type="Proteomes" id="UP001479436"/>
    </source>
</evidence>
<evidence type="ECO:0000313" key="1">
    <source>
        <dbReference type="EMBL" id="KAK9712661.1"/>
    </source>
</evidence>
<dbReference type="Gene3D" id="3.80.10.10">
    <property type="entry name" value="Ribonuclease Inhibitor"/>
    <property type="match status" value="1"/>
</dbReference>